<feature type="non-terminal residue" evidence="10">
    <location>
        <position position="274"/>
    </location>
</feature>
<dbReference type="InterPro" id="IPR018011">
    <property type="entry name" value="Carb_sulfotrans_8-10"/>
</dbReference>
<keyword evidence="9" id="KW-0119">Carbohydrate metabolism</keyword>
<name>A0AAV2Q340_MEGNR</name>
<reference evidence="10 11" key="1">
    <citation type="submission" date="2024-05" db="EMBL/GenBank/DDBJ databases">
        <authorList>
            <person name="Wallberg A."/>
        </authorList>
    </citation>
    <scope>NUCLEOTIDE SEQUENCE [LARGE SCALE GENOMIC DNA]</scope>
</reference>
<gene>
    <name evidence="10" type="ORF">MNOR_LOCUS7298</name>
</gene>
<evidence type="ECO:0000256" key="2">
    <source>
        <dbReference type="ARBA" id="ARBA00006339"/>
    </source>
</evidence>
<comment type="caution">
    <text evidence="10">The sequence shown here is derived from an EMBL/GenBank/DDBJ whole genome shotgun (WGS) entry which is preliminary data.</text>
</comment>
<keyword evidence="6 9" id="KW-0333">Golgi apparatus</keyword>
<evidence type="ECO:0000313" key="10">
    <source>
        <dbReference type="EMBL" id="CAL4068496.1"/>
    </source>
</evidence>
<dbReference type="AlphaFoldDB" id="A0AAV2Q340"/>
<keyword evidence="11" id="KW-1185">Reference proteome</keyword>
<accession>A0AAV2Q340</accession>
<organism evidence="10 11">
    <name type="scientific">Meganyctiphanes norvegica</name>
    <name type="common">Northern krill</name>
    <name type="synonym">Thysanopoda norvegica</name>
    <dbReference type="NCBI Taxonomy" id="48144"/>
    <lineage>
        <taxon>Eukaryota</taxon>
        <taxon>Metazoa</taxon>
        <taxon>Ecdysozoa</taxon>
        <taxon>Arthropoda</taxon>
        <taxon>Crustacea</taxon>
        <taxon>Multicrustacea</taxon>
        <taxon>Malacostraca</taxon>
        <taxon>Eumalacostraca</taxon>
        <taxon>Eucarida</taxon>
        <taxon>Euphausiacea</taxon>
        <taxon>Euphausiidae</taxon>
        <taxon>Meganyctiphanes</taxon>
    </lineage>
</organism>
<evidence type="ECO:0000256" key="7">
    <source>
        <dbReference type="ARBA" id="ARBA00023136"/>
    </source>
</evidence>
<protein>
    <recommendedName>
        <fullName evidence="9">Carbohydrate sulfotransferase</fullName>
        <ecNumber evidence="9">2.8.2.-</ecNumber>
    </recommendedName>
</protein>
<dbReference type="GO" id="GO:0016051">
    <property type="term" value="P:carbohydrate biosynthetic process"/>
    <property type="evidence" value="ECO:0007669"/>
    <property type="project" value="InterPro"/>
</dbReference>
<dbReference type="EMBL" id="CAXKWB010003173">
    <property type="protein sequence ID" value="CAL4068496.1"/>
    <property type="molecule type" value="Genomic_DNA"/>
</dbReference>
<dbReference type="PANTHER" id="PTHR12137">
    <property type="entry name" value="CARBOHYDRATE SULFOTRANSFERASE"/>
    <property type="match status" value="1"/>
</dbReference>
<keyword evidence="9" id="KW-0735">Signal-anchor</keyword>
<comment type="similarity">
    <text evidence="2 9">Belongs to the sulfotransferase 2 family.</text>
</comment>
<sequence length="274" mass="32381">RPGMAQPTGLIRAKNIILDRRESLTFCPVYKSASTSWSINLMQLRGVWEEGVLVQPRMHDTFAWIANSAAPIVTQNTTRFMIVRHPFERLLSCYRDKFEGAKKDYYYVKYGQKMVRMYRNVYVTREEKEAMLNEIEHLVVSHKKLYLPNNPYASPPGPTFSEFVSYITTVRHDDEHWRPMHQHCSPCNINYNFIIRFENLQTESYNFIEYLNRTEQIKPRWDNPTKGGVTTTAVACSYFSQLTSEMVDKLVDKYRKDFELFQYSPSDYMKCSQH</sequence>
<dbReference type="GO" id="GO:0008146">
    <property type="term" value="F:sulfotransferase activity"/>
    <property type="evidence" value="ECO:0007669"/>
    <property type="project" value="InterPro"/>
</dbReference>
<dbReference type="PANTHER" id="PTHR12137:SF54">
    <property type="entry name" value="CARBOHYDRATE SULFOTRANSFERASE"/>
    <property type="match status" value="1"/>
</dbReference>
<keyword evidence="7" id="KW-0472">Membrane</keyword>
<comment type="subcellular location">
    <subcellularLocation>
        <location evidence="1 9">Golgi apparatus membrane</location>
        <topology evidence="1 9">Single-pass type II membrane protein</topology>
    </subcellularLocation>
</comment>
<evidence type="ECO:0000256" key="3">
    <source>
        <dbReference type="ARBA" id="ARBA00022679"/>
    </source>
</evidence>
<dbReference type="InterPro" id="IPR005331">
    <property type="entry name" value="Sulfotransferase"/>
</dbReference>
<evidence type="ECO:0000256" key="8">
    <source>
        <dbReference type="ARBA" id="ARBA00023180"/>
    </source>
</evidence>
<keyword evidence="5" id="KW-1133">Transmembrane helix</keyword>
<dbReference type="GO" id="GO:0000139">
    <property type="term" value="C:Golgi membrane"/>
    <property type="evidence" value="ECO:0007669"/>
    <property type="project" value="UniProtKB-SubCell"/>
</dbReference>
<keyword evidence="3 9" id="KW-0808">Transferase</keyword>
<feature type="non-terminal residue" evidence="10">
    <location>
        <position position="1"/>
    </location>
</feature>
<evidence type="ECO:0000256" key="6">
    <source>
        <dbReference type="ARBA" id="ARBA00023034"/>
    </source>
</evidence>
<dbReference type="Proteomes" id="UP001497623">
    <property type="component" value="Unassembled WGS sequence"/>
</dbReference>
<dbReference type="EC" id="2.8.2.-" evidence="9"/>
<keyword evidence="4" id="KW-0812">Transmembrane</keyword>
<proteinExistence type="inferred from homology"/>
<evidence type="ECO:0000256" key="5">
    <source>
        <dbReference type="ARBA" id="ARBA00022989"/>
    </source>
</evidence>
<evidence type="ECO:0000256" key="4">
    <source>
        <dbReference type="ARBA" id="ARBA00022692"/>
    </source>
</evidence>
<evidence type="ECO:0000313" key="11">
    <source>
        <dbReference type="Proteomes" id="UP001497623"/>
    </source>
</evidence>
<evidence type="ECO:0000256" key="9">
    <source>
        <dbReference type="RuleBase" id="RU364020"/>
    </source>
</evidence>
<evidence type="ECO:0000256" key="1">
    <source>
        <dbReference type="ARBA" id="ARBA00004323"/>
    </source>
</evidence>
<keyword evidence="8 9" id="KW-0325">Glycoprotein</keyword>
<dbReference type="Pfam" id="PF03567">
    <property type="entry name" value="Sulfotransfer_2"/>
    <property type="match status" value="1"/>
</dbReference>